<gene>
    <name evidence="2" type="ORF">PanWU01x14_289680</name>
</gene>
<protein>
    <submittedName>
        <fullName evidence="2">Uncharacterized protein</fullName>
    </submittedName>
</protein>
<evidence type="ECO:0000256" key="1">
    <source>
        <dbReference type="SAM" id="MobiDB-lite"/>
    </source>
</evidence>
<dbReference type="EMBL" id="JXTB01000415">
    <property type="protein sequence ID" value="PON41445.1"/>
    <property type="molecule type" value="Genomic_DNA"/>
</dbReference>
<keyword evidence="3" id="KW-1185">Reference proteome</keyword>
<sequence length="86" mass="10001">MTTNTCELGSPSFQHSPAPTYENRHVGNRRPQRKIQNWRGATCTGKQIRQKSSSRCEDGRYDMMNPSGPFIFYPQFKGIIFLKRDF</sequence>
<evidence type="ECO:0000313" key="3">
    <source>
        <dbReference type="Proteomes" id="UP000237105"/>
    </source>
</evidence>
<evidence type="ECO:0000313" key="2">
    <source>
        <dbReference type="EMBL" id="PON41445.1"/>
    </source>
</evidence>
<feature type="compositionally biased region" description="Polar residues" evidence="1">
    <location>
        <begin position="1"/>
        <end position="17"/>
    </location>
</feature>
<comment type="caution">
    <text evidence="2">The sequence shown here is derived from an EMBL/GenBank/DDBJ whole genome shotgun (WGS) entry which is preliminary data.</text>
</comment>
<dbReference type="Proteomes" id="UP000237105">
    <property type="component" value="Unassembled WGS sequence"/>
</dbReference>
<reference evidence="3" key="1">
    <citation type="submission" date="2016-06" db="EMBL/GenBank/DDBJ databases">
        <title>Parallel loss of symbiosis genes in relatives of nitrogen-fixing non-legume Parasponia.</title>
        <authorList>
            <person name="Van Velzen R."/>
            <person name="Holmer R."/>
            <person name="Bu F."/>
            <person name="Rutten L."/>
            <person name="Van Zeijl A."/>
            <person name="Liu W."/>
            <person name="Santuari L."/>
            <person name="Cao Q."/>
            <person name="Sharma T."/>
            <person name="Shen D."/>
            <person name="Roswanjaya Y."/>
            <person name="Wardhani T."/>
            <person name="Kalhor M.S."/>
            <person name="Jansen J."/>
            <person name="Van den Hoogen J."/>
            <person name="Gungor B."/>
            <person name="Hartog M."/>
            <person name="Hontelez J."/>
            <person name="Verver J."/>
            <person name="Yang W.-C."/>
            <person name="Schijlen E."/>
            <person name="Repin R."/>
            <person name="Schilthuizen M."/>
            <person name="Schranz E."/>
            <person name="Heidstra R."/>
            <person name="Miyata K."/>
            <person name="Fedorova E."/>
            <person name="Kohlen W."/>
            <person name="Bisseling T."/>
            <person name="Smit S."/>
            <person name="Geurts R."/>
        </authorList>
    </citation>
    <scope>NUCLEOTIDE SEQUENCE [LARGE SCALE GENOMIC DNA]</scope>
    <source>
        <strain evidence="3">cv. WU1-14</strain>
    </source>
</reference>
<accession>A0A2P5AY35</accession>
<name>A0A2P5AY35_PARAD</name>
<dbReference type="AlphaFoldDB" id="A0A2P5AY35"/>
<organism evidence="2 3">
    <name type="scientific">Parasponia andersonii</name>
    <name type="common">Sponia andersonii</name>
    <dbReference type="NCBI Taxonomy" id="3476"/>
    <lineage>
        <taxon>Eukaryota</taxon>
        <taxon>Viridiplantae</taxon>
        <taxon>Streptophyta</taxon>
        <taxon>Embryophyta</taxon>
        <taxon>Tracheophyta</taxon>
        <taxon>Spermatophyta</taxon>
        <taxon>Magnoliopsida</taxon>
        <taxon>eudicotyledons</taxon>
        <taxon>Gunneridae</taxon>
        <taxon>Pentapetalae</taxon>
        <taxon>rosids</taxon>
        <taxon>fabids</taxon>
        <taxon>Rosales</taxon>
        <taxon>Cannabaceae</taxon>
        <taxon>Parasponia</taxon>
    </lineage>
</organism>
<proteinExistence type="predicted"/>
<feature type="region of interest" description="Disordered" evidence="1">
    <location>
        <begin position="1"/>
        <end position="31"/>
    </location>
</feature>